<dbReference type="InterPro" id="IPR035706">
    <property type="entry name" value="AAA_9"/>
</dbReference>
<keyword evidence="13" id="KW-0505">Motor protein</keyword>
<dbReference type="Pfam" id="PF12777">
    <property type="entry name" value="MT"/>
    <property type="match status" value="1"/>
</dbReference>
<dbReference type="InterPro" id="IPR041466">
    <property type="entry name" value="Dynein_AAA5_ext"/>
</dbReference>
<dbReference type="Pfam" id="PF12780">
    <property type="entry name" value="AAA_8"/>
    <property type="match status" value="1"/>
</dbReference>
<dbReference type="InterPro" id="IPR024743">
    <property type="entry name" value="Dynein_HC_stalk"/>
</dbReference>
<evidence type="ECO:0000259" key="18">
    <source>
        <dbReference type="Pfam" id="PF08393"/>
    </source>
</evidence>
<evidence type="ECO:0000256" key="10">
    <source>
        <dbReference type="ARBA" id="ARBA00023017"/>
    </source>
</evidence>
<dbReference type="Gene3D" id="1.10.472.130">
    <property type="match status" value="1"/>
</dbReference>
<dbReference type="PANTHER" id="PTHR22878:SF70">
    <property type="entry name" value="DYNEIN HEAVY CHAIN 2, AXONEMAL"/>
    <property type="match status" value="1"/>
</dbReference>
<reference evidence="29" key="1">
    <citation type="submission" date="2016-04" db="UniProtKB">
        <authorList>
            <consortium name="WormBaseParasite"/>
        </authorList>
    </citation>
    <scope>IDENTIFICATION</scope>
</reference>
<proteinExistence type="inferred from homology"/>
<dbReference type="InterPro" id="IPR026983">
    <property type="entry name" value="DHC"/>
</dbReference>
<dbReference type="GO" id="GO:0008569">
    <property type="term" value="F:minus-end-directed microtubule motor activity"/>
    <property type="evidence" value="ECO:0007669"/>
    <property type="project" value="InterPro"/>
</dbReference>
<dbReference type="GO" id="GO:0005874">
    <property type="term" value="C:microtubule"/>
    <property type="evidence" value="ECO:0007669"/>
    <property type="project" value="UniProtKB-KW"/>
</dbReference>
<dbReference type="FunFam" id="1.20.1270.280:FF:000001">
    <property type="entry name" value="dynein heavy chain 7, axonemal"/>
    <property type="match status" value="1"/>
</dbReference>
<dbReference type="FunFam" id="1.20.140.100:FF:000004">
    <property type="entry name" value="Dynein axonemal heavy chain 6"/>
    <property type="match status" value="1"/>
</dbReference>
<dbReference type="FunFam" id="3.40.50.300:FF:000223">
    <property type="entry name" value="Dynein heavy chain 3, axonemal"/>
    <property type="match status" value="1"/>
</dbReference>
<dbReference type="OrthoDB" id="5593012at2759"/>
<keyword evidence="5" id="KW-0493">Microtubule</keyword>
<evidence type="ECO:0000256" key="13">
    <source>
        <dbReference type="ARBA" id="ARBA00023175"/>
    </source>
</evidence>
<feature type="domain" description="Dynein heavy chain AAA module D4" evidence="21">
    <location>
        <begin position="2237"/>
        <end position="2510"/>
    </location>
</feature>
<evidence type="ECO:0000256" key="11">
    <source>
        <dbReference type="ARBA" id="ARBA00023054"/>
    </source>
</evidence>
<feature type="coiled-coil region" evidence="16">
    <location>
        <begin position="517"/>
        <end position="556"/>
    </location>
</feature>
<keyword evidence="8" id="KW-0067">ATP-binding</keyword>
<dbReference type="InterPro" id="IPR013602">
    <property type="entry name" value="Dynein_heavy_linker"/>
</dbReference>
<dbReference type="Gene3D" id="1.20.140.100">
    <property type="entry name" value="Dynein heavy chain, N-terminal domain 2"/>
    <property type="match status" value="1"/>
</dbReference>
<evidence type="ECO:0000259" key="26">
    <source>
        <dbReference type="Pfam" id="PF18199"/>
    </source>
</evidence>
<keyword evidence="11 16" id="KW-0175">Coiled coil</keyword>
<dbReference type="Gene3D" id="3.10.490.20">
    <property type="match status" value="1"/>
</dbReference>
<keyword evidence="15" id="KW-0966">Cell projection</keyword>
<dbReference type="Gene3D" id="1.10.8.720">
    <property type="entry name" value="Region D6 of dynein motor"/>
    <property type="match status" value="1"/>
</dbReference>
<dbReference type="InterPro" id="IPR043160">
    <property type="entry name" value="Dynein_C_barrel"/>
</dbReference>
<evidence type="ECO:0000256" key="14">
    <source>
        <dbReference type="ARBA" id="ARBA00023212"/>
    </source>
</evidence>
<dbReference type="GO" id="GO:0031514">
    <property type="term" value="C:motile cilium"/>
    <property type="evidence" value="ECO:0007669"/>
    <property type="project" value="UniProtKB-SubCell"/>
</dbReference>
<dbReference type="Gene3D" id="3.40.50.300">
    <property type="entry name" value="P-loop containing nucleotide triphosphate hydrolases"/>
    <property type="match status" value="5"/>
</dbReference>
<feature type="domain" description="Dynein heavy chain ATP-binding dynein motor region" evidence="22">
    <location>
        <begin position="2899"/>
        <end position="3119"/>
    </location>
</feature>
<feature type="domain" description="Dynein heavy chain AAA lid" evidence="25">
    <location>
        <begin position="3561"/>
        <end position="3699"/>
    </location>
</feature>
<dbReference type="Pfam" id="PF12781">
    <property type="entry name" value="AAA_9"/>
    <property type="match status" value="1"/>
</dbReference>
<dbReference type="InterPro" id="IPR024317">
    <property type="entry name" value="Dynein_heavy_chain_D4_dom"/>
</dbReference>
<dbReference type="Pfam" id="PF17857">
    <property type="entry name" value="AAA_lid_1"/>
    <property type="match status" value="1"/>
</dbReference>
<dbReference type="Gene3D" id="1.20.1270.280">
    <property type="match status" value="1"/>
</dbReference>
<evidence type="ECO:0000256" key="16">
    <source>
        <dbReference type="SAM" id="Coils"/>
    </source>
</evidence>
<dbReference type="FunFam" id="1.10.8.1220:FF:000001">
    <property type="entry name" value="Dynein axonemal heavy chain 5"/>
    <property type="match status" value="1"/>
</dbReference>
<dbReference type="InterPro" id="IPR004273">
    <property type="entry name" value="Dynein_heavy_D6_P-loop"/>
</dbReference>
<feature type="domain" description="Dynein heavy chain linker" evidence="18">
    <location>
        <begin position="606"/>
        <end position="1071"/>
    </location>
</feature>
<dbReference type="Proteomes" id="UP000282613">
    <property type="component" value="Unassembled WGS sequence"/>
</dbReference>
<evidence type="ECO:0000259" key="25">
    <source>
        <dbReference type="Pfam" id="PF18198"/>
    </source>
</evidence>
<dbReference type="GO" id="GO:0045505">
    <property type="term" value="F:dynein intermediate chain binding"/>
    <property type="evidence" value="ECO:0007669"/>
    <property type="project" value="InterPro"/>
</dbReference>
<evidence type="ECO:0000256" key="6">
    <source>
        <dbReference type="ARBA" id="ARBA00022737"/>
    </source>
</evidence>
<keyword evidence="7" id="KW-0547">Nucleotide-binding</keyword>
<dbReference type="Gene3D" id="1.10.8.710">
    <property type="match status" value="1"/>
</dbReference>
<dbReference type="FunFam" id="3.40.50.300:FF:002141">
    <property type="entry name" value="Dynein heavy chain"/>
    <property type="match status" value="1"/>
</dbReference>
<dbReference type="WBParaSite" id="TASK_0000680701-mRNA-1">
    <property type="protein sequence ID" value="TASK_0000680701-mRNA-1"/>
    <property type="gene ID" value="TASK_0000680701"/>
</dbReference>
<dbReference type="Pfam" id="PF12774">
    <property type="entry name" value="AAA_6"/>
    <property type="match status" value="2"/>
</dbReference>
<organism evidence="29">
    <name type="scientific">Taenia asiatica</name>
    <name type="common">Asian tapeworm</name>
    <dbReference type="NCBI Taxonomy" id="60517"/>
    <lineage>
        <taxon>Eukaryota</taxon>
        <taxon>Metazoa</taxon>
        <taxon>Spiralia</taxon>
        <taxon>Lophotrochozoa</taxon>
        <taxon>Platyhelminthes</taxon>
        <taxon>Cestoda</taxon>
        <taxon>Eucestoda</taxon>
        <taxon>Cyclophyllidea</taxon>
        <taxon>Taeniidae</taxon>
        <taxon>Taenia</taxon>
    </lineage>
</organism>
<evidence type="ECO:0000256" key="5">
    <source>
        <dbReference type="ARBA" id="ARBA00022701"/>
    </source>
</evidence>
<gene>
    <name evidence="27" type="ORF">TASK_LOCUS6808</name>
</gene>
<protein>
    <submittedName>
        <fullName evidence="29">Dynein heavy chain 7, axonemal</fullName>
    </submittedName>
</protein>
<evidence type="ECO:0000256" key="1">
    <source>
        <dbReference type="ARBA" id="ARBA00004230"/>
    </source>
</evidence>
<dbReference type="FunFam" id="3.40.50.300:FF:000362">
    <property type="entry name" value="Dynein, axonemal, heavy chain 6"/>
    <property type="match status" value="1"/>
</dbReference>
<keyword evidence="10" id="KW-0243">Dynein</keyword>
<dbReference type="FunFam" id="1.10.8.720:FF:000001">
    <property type="entry name" value="dynein heavy chain 7, axonemal"/>
    <property type="match status" value="1"/>
</dbReference>
<keyword evidence="6" id="KW-0677">Repeat</keyword>
<evidence type="ECO:0000259" key="24">
    <source>
        <dbReference type="Pfam" id="PF17857"/>
    </source>
</evidence>
<feature type="coiled-coil region" evidence="16">
    <location>
        <begin position="2753"/>
        <end position="2808"/>
    </location>
</feature>
<evidence type="ECO:0000256" key="4">
    <source>
        <dbReference type="ARBA" id="ARBA00022490"/>
    </source>
</evidence>
<dbReference type="EMBL" id="UYRS01018539">
    <property type="protein sequence ID" value="VDK37362.1"/>
    <property type="molecule type" value="Genomic_DNA"/>
</dbReference>
<dbReference type="GO" id="GO:0003341">
    <property type="term" value="P:cilium movement"/>
    <property type="evidence" value="ECO:0007669"/>
    <property type="project" value="UniProtKB-ARBA"/>
</dbReference>
<feature type="domain" description="Dynein heavy chain C-terminal" evidence="26">
    <location>
        <begin position="3708"/>
        <end position="4019"/>
    </location>
</feature>
<dbReference type="Pfam" id="PF18198">
    <property type="entry name" value="AAA_lid_11"/>
    <property type="match status" value="1"/>
</dbReference>
<evidence type="ECO:0000256" key="12">
    <source>
        <dbReference type="ARBA" id="ARBA00023069"/>
    </source>
</evidence>
<accession>A0A158R981</accession>
<dbReference type="FunFam" id="1.20.920.30:FF:000002">
    <property type="entry name" value="Dynein axonemal heavy chain 3"/>
    <property type="match status" value="1"/>
</dbReference>
<dbReference type="InterPro" id="IPR027417">
    <property type="entry name" value="P-loop_NTPase"/>
</dbReference>
<dbReference type="FunFam" id="1.10.8.710:FF:000004">
    <property type="entry name" value="Dynein axonemal heavy chain 6"/>
    <property type="match status" value="1"/>
</dbReference>
<feature type="domain" description="Dynein heavy chain region D6 P-loop" evidence="17">
    <location>
        <begin position="3411"/>
        <end position="3525"/>
    </location>
</feature>
<dbReference type="Gene3D" id="1.20.920.30">
    <property type="match status" value="1"/>
</dbReference>
<evidence type="ECO:0000259" key="23">
    <source>
        <dbReference type="Pfam" id="PF17852"/>
    </source>
</evidence>
<dbReference type="Pfam" id="PF03028">
    <property type="entry name" value="Dynein_heavy"/>
    <property type="match status" value="1"/>
</dbReference>
<feature type="domain" description="Dynein heavy chain hydrolytic ATP-binding dynein motor region" evidence="19">
    <location>
        <begin position="1201"/>
        <end position="1357"/>
    </location>
</feature>
<comment type="similarity">
    <text evidence="3">Belongs to the dynein heavy chain family.</text>
</comment>
<dbReference type="Gene3D" id="1.10.287.2620">
    <property type="match status" value="1"/>
</dbReference>
<evidence type="ECO:0000313" key="29">
    <source>
        <dbReference type="WBParaSite" id="TASK_0000680701-mRNA-1"/>
    </source>
</evidence>
<dbReference type="PANTHER" id="PTHR22878">
    <property type="entry name" value="DYNEIN HEAVY CHAIN 6, AXONEMAL-LIKE-RELATED"/>
    <property type="match status" value="1"/>
</dbReference>
<dbReference type="InterPro" id="IPR042222">
    <property type="entry name" value="Dynein_2_N"/>
</dbReference>
<dbReference type="STRING" id="60517.A0A158R981"/>
<evidence type="ECO:0000256" key="8">
    <source>
        <dbReference type="ARBA" id="ARBA00022840"/>
    </source>
</evidence>
<feature type="domain" description="Dynein heavy chain 3 AAA+ lid" evidence="24">
    <location>
        <begin position="2076"/>
        <end position="2165"/>
    </location>
</feature>
<dbReference type="Gene3D" id="3.20.180.20">
    <property type="entry name" value="Dynein heavy chain, N-terminal domain 2"/>
    <property type="match status" value="1"/>
</dbReference>
<evidence type="ECO:0000259" key="20">
    <source>
        <dbReference type="Pfam" id="PF12777"/>
    </source>
</evidence>
<dbReference type="GO" id="GO:0005524">
    <property type="term" value="F:ATP binding"/>
    <property type="evidence" value="ECO:0007669"/>
    <property type="project" value="UniProtKB-KW"/>
</dbReference>
<dbReference type="Gene3D" id="1.20.58.1120">
    <property type="match status" value="1"/>
</dbReference>
<keyword evidence="12" id="KW-0969">Cilium</keyword>
<dbReference type="InterPro" id="IPR041228">
    <property type="entry name" value="Dynein_C"/>
</dbReference>
<reference evidence="27 28" key="2">
    <citation type="submission" date="2018-11" db="EMBL/GenBank/DDBJ databases">
        <authorList>
            <consortium name="Pathogen Informatics"/>
        </authorList>
    </citation>
    <scope>NUCLEOTIDE SEQUENCE [LARGE SCALE GENOMIC DNA]</scope>
</reference>
<dbReference type="SUPFAM" id="SSF52540">
    <property type="entry name" value="P-loop containing nucleoside triphosphate hydrolases"/>
    <property type="match status" value="4"/>
</dbReference>
<dbReference type="InterPro" id="IPR042228">
    <property type="entry name" value="Dynein_linker_3"/>
</dbReference>
<feature type="domain" description="Dynein heavy chain coiled coil stalk" evidence="20">
    <location>
        <begin position="2524"/>
        <end position="2867"/>
    </location>
</feature>
<dbReference type="InterPro" id="IPR035699">
    <property type="entry name" value="AAA_6"/>
</dbReference>
<comment type="subcellular location">
    <subcellularLocation>
        <location evidence="1">Cell projection</location>
        <location evidence="1">Cilium</location>
        <location evidence="1">Flagellum</location>
    </subcellularLocation>
    <subcellularLocation>
        <location evidence="2">Cytoplasm</location>
        <location evidence="2">Cytoskeleton</location>
        <location evidence="2">Cilium axoneme</location>
    </subcellularLocation>
</comment>
<evidence type="ECO:0000256" key="7">
    <source>
        <dbReference type="ARBA" id="ARBA00022741"/>
    </source>
</evidence>
<dbReference type="FunFam" id="1.20.920.20:FF:000006">
    <property type="entry name" value="Dynein, axonemal, heavy chain 6"/>
    <property type="match status" value="1"/>
</dbReference>
<evidence type="ECO:0000259" key="19">
    <source>
        <dbReference type="Pfam" id="PF12774"/>
    </source>
</evidence>
<feature type="domain" description="Dynein heavy chain AAA 5 extension" evidence="23">
    <location>
        <begin position="1719"/>
        <end position="1857"/>
    </location>
</feature>
<dbReference type="InterPro" id="IPR042219">
    <property type="entry name" value="AAA_lid_11_sf"/>
</dbReference>
<dbReference type="FunFam" id="1.20.58.1120:FF:000005">
    <property type="entry name" value="Dynein, axonemal, heavy chain 12"/>
    <property type="match status" value="1"/>
</dbReference>
<dbReference type="FunFam" id="3.40.50.300:FF:001328">
    <property type="entry name" value="Dynein heavy chain 6, axonemal"/>
    <property type="match status" value="1"/>
</dbReference>
<dbReference type="FunFam" id="1.10.287.2620:FF:000002">
    <property type="entry name" value="Dynein heavy chain 2, axonemal"/>
    <property type="match status" value="1"/>
</dbReference>
<keyword evidence="14" id="KW-0206">Cytoskeleton</keyword>
<evidence type="ECO:0000256" key="2">
    <source>
        <dbReference type="ARBA" id="ARBA00004430"/>
    </source>
</evidence>
<dbReference type="Pfam" id="PF18199">
    <property type="entry name" value="Dynein_C"/>
    <property type="match status" value="1"/>
</dbReference>
<keyword evidence="9" id="KW-0282">Flagellum</keyword>
<dbReference type="InterPro" id="IPR043157">
    <property type="entry name" value="Dynein_AAA1S"/>
</dbReference>
<dbReference type="Pfam" id="PF12775">
    <property type="entry name" value="AAA_7"/>
    <property type="match status" value="1"/>
</dbReference>
<dbReference type="FunFam" id="3.10.490.20:FF:000005">
    <property type="entry name" value="Dynein axonemal heavy chain 6"/>
    <property type="match status" value="1"/>
</dbReference>
<evidence type="ECO:0000313" key="28">
    <source>
        <dbReference type="Proteomes" id="UP000282613"/>
    </source>
</evidence>
<dbReference type="Pfam" id="PF17852">
    <property type="entry name" value="Dynein_AAA_lid"/>
    <property type="match status" value="1"/>
</dbReference>
<dbReference type="GO" id="GO:0005858">
    <property type="term" value="C:axonemal dynein complex"/>
    <property type="evidence" value="ECO:0007669"/>
    <property type="project" value="UniProtKB-ARBA"/>
</dbReference>
<evidence type="ECO:0000259" key="21">
    <source>
        <dbReference type="Pfam" id="PF12780"/>
    </source>
</evidence>
<dbReference type="FunFam" id="3.40.50.300:FF:000044">
    <property type="entry name" value="Dynein heavy chain 5, axonemal"/>
    <property type="match status" value="1"/>
</dbReference>
<dbReference type="Pfam" id="PF08393">
    <property type="entry name" value="DHC_N2"/>
    <property type="match status" value="1"/>
</dbReference>
<evidence type="ECO:0000256" key="9">
    <source>
        <dbReference type="ARBA" id="ARBA00022846"/>
    </source>
</evidence>
<evidence type="ECO:0000313" key="27">
    <source>
        <dbReference type="EMBL" id="VDK37362.1"/>
    </source>
</evidence>
<dbReference type="Gene3D" id="6.10.140.1060">
    <property type="match status" value="1"/>
</dbReference>
<dbReference type="InterPro" id="IPR041589">
    <property type="entry name" value="DNAH3_AAA_lid_1"/>
</dbReference>
<dbReference type="Gene3D" id="1.20.920.20">
    <property type="match status" value="1"/>
</dbReference>
<dbReference type="GO" id="GO:0051959">
    <property type="term" value="F:dynein light intermediate chain binding"/>
    <property type="evidence" value="ECO:0007669"/>
    <property type="project" value="InterPro"/>
</dbReference>
<evidence type="ECO:0000259" key="22">
    <source>
        <dbReference type="Pfam" id="PF12781"/>
    </source>
</evidence>
<evidence type="ECO:0000256" key="3">
    <source>
        <dbReference type="ARBA" id="ARBA00008887"/>
    </source>
</evidence>
<keyword evidence="28" id="KW-1185">Reference proteome</keyword>
<evidence type="ECO:0000256" key="15">
    <source>
        <dbReference type="ARBA" id="ARBA00023273"/>
    </source>
</evidence>
<name>A0A158R981_TAEAS</name>
<feature type="domain" description="Dynein heavy chain hydrolytic ATP-binding dynein motor region" evidence="19">
    <location>
        <begin position="1381"/>
        <end position="1552"/>
    </location>
</feature>
<keyword evidence="4" id="KW-0963">Cytoplasm</keyword>
<sequence>MSGDRRLRIAYEELVGCVKESVIPSIHESWLHNIISKIPKKLRNGKDAELNQVLVEVRANFFNSMQRNVLQQSLRVPPIKGLVVEDLTTPIFEPTGMNFANPWHKEYMAHRVELREHLMLLYPQMAKVLDVCDKFFSSIQVADVGAFRELGPIDFDFVKTKIHADCKKSGEYLMDRWFPKICSIFVGKNRIPSLRQDKMNAFFNSTNVLLSNKIKQFLLQNLDSWINLFDEDHRERLPVLKMYLTFENQCVKFFPGYEDLEELLLSVAKYILESMPQVPTLHSILYRSDSPRYIDTGIAPHITEALQTRLKTAARFYFEPAERFFHQHIGRFCNSIESHILAEPYSYIFDGTEAKLVEDFLNKDPEFRDYRVYVTKLHDLAHDINHLPDVEYFDLIRLDCEDVKTGISKECMRLANKLLETLANKLRQVNREVCASFEEMQAKCQTIPQTSEELIELNSYMEEARCQGMVRMEQKIQWTREYLIYLLDVYEFTPEDIKTNSQVLTWKARINPEFDAHDKMQENMRAVNEQRINAKREQLESNLKRLRNRVDEFNDYGEVDAEMMTQYANDVRVVFKRVSEAESLREWINKEEKLYQIPISPFSDIEEIKALAEPFHRLFTSVVKYNKSERRWMYGEFDKLDAEVIEDEVDETWREMFRLQKVFDNRLKKMRMEADERRRERNERLRRRILAASKTEPTSTPVDEEAAAVATITGGAAEDEEIPEVKPPAALQTVNFMLERLKKFKDVVPVIRILCNPGIRQRHWDAMSAIANRDLTPDSGTSLSKMLQMNLTPYMEQFEAISVGASKEHTLEVNLVRMREDWTDVCFTLTPYRDHGFSILASVDDIQQQLDDQIVKTQTMRGSPFIKPFEMQLKKWEEQLLRIQGIIDSWLVMQANWLYLEPIFSSEDIMQQMPEEGRLFVAVDKTYRDIMRNAAMDAHVLKATSMVGLLERIREGNTQFDRINKGLNAYLDKKRLFFPRFFFLSNDEMLEILSETKDPQRVQPHLKKCFEGIAKLEFDKNLEIKAMFSGEGEKVVFSQNIDTAVCRGAVEKWLLQVQDVMVLSVHDVIASARDAYDSDLRDVWVLDWPGQVVLCVSQIFWTLEVSEAIAYGQAEGLASYKKKLDSQIAAIVRLVRGKLSTQERITLGALVVIDVHARDTVQTMAQNKVADDNDFQWLSQLRYYWEEDNCLVRLTNAVVPYAYEYLGNSTRLVITPLTDRCYRTLIGAYHLHLNGAPEGPAGTGKTETTKDLAKAIAVQCVVFNCSDGLDYIAMGKFFKGLASSGAWACFDEFNRIELEVLSVIAQQILCIIRAIQANLEVFEFEGTVLSLNPNCYVCITMNPGYAGRSELPDNLKVSVFHIDPHQLTFPLIGIPFTLLVQILFRPVAMMVPDYAMIGEISLYSYGFMDARNLAGKIVTTYRLCSEQLSSQSHYDYGMRAVKAVLHAAGNLKLRHPEENEMILLLRSIMDVNVPKFLSHDIPLFRGIISDLFPGVILPDADYSDFLEEAAIVCQRNGLQAVPTFTEKLIQTYEMMIVRHGFMLVGMPLGGKTKILHTLAKVMTGLFEKGDTDYAKVFYRTINPKSITMGQLFGEFDPVSHEWTDGVTANTFREYANMEPPDRTWVIFDGPIDTLWIESMNTVLDDNKKLCLMSGEIIQMSKTMSLIFETMDLQQASPATVSRCGMIYVEPLALGWRPLATSWLDSLPESMILGDGRKALQDLFDWLFDPCLEFIQANCRQLIPISAMCSIKSTLDFLSALIIEPANAEGAADNRYLRLWTHASLLFSIVWGIGGCLDENSRIKFDDFIKPILGGKVPELPVPQSIGGRCDFQMPDTGLVYDYFFEFKSRGKWKHWNELSRGQSKFEGMEIRDIIVPTMDTARYKYLVDICLTSRQSLSYIGVTGTGKSAYVREKLMRDIDYETYRPFFINFSAQTSANQVQDIIMSKLDRRRKGVYGLPFDKIATFFIDDLNMPAKEVYGAQPPIELLRTFMDHGFVYDLDDMSKIQLVNLYICAAMGPPGGGRNDVTPRFMRHFHAVSMVPFNDVTLTRIFTTLIQTYLRAHEFTSDYYVLGNTMVDATLNVYKAAISNLLPTPAKSHYVFNLRDFSRVILGICLIKKESVKDKQTFIRLWVHEVLRVFYDRLTDEQDRQWLVDFIKNTIDISFKDKVNMVFSHLLANIKDEVTEETLRSLIFGDFMDIDSLPEERNYEEVVDINTMYPIVEQCLADYNATHKTKMNLVIFRYVLEHLARICRVLRVPSGNALLIGVGGSGRQSLSRLASAMAGYATFQPEVTKDYGLQEWREDVKSCLKNAGGRGMKTVFLMTDMQIKNEIFLEDVDNLLNSGEVPNIFTSEERAEVTELVQAAIEVENRKNAATPGGGGPRVTQDMSPLALFTSFVNRCRANLHVIIAFSPIGNAFRNRLRQFPSLINCCTIDWFTPWPEDALERVARRSLESLGMEAQLRDSVTLIFKHFHTSIANLSEKFFVELGRKTYVTPTSYLEQIASFERLITKKKNEIMMAKTRYLNGLDKLAFGASQVADMQVKLEELQPQLVEAGAANERLLVVIARESAAAEQQRERVVQEEEVVNSKADASKALSEECRADLAEAQPAMEAALAALDTLKPADITIVKSMANPPFGVKLVMEAVCVMRDIKPDRINDPSTGKKILDYWGPSKRLLGDMNFLLTLKEYDKDNIPAQIITNIRNNYITNPEFDPAKVARASSAAEGLCKWILAMEQYDRVAKIVAPKKVKLAAAEQELAENMAALKETQASLKAVEDKLAKLHENLDNTQAEKKRLEDEVELCGLKLVRAKKLIGGLGGEKERWSQAAEWLQHVYDNLTGDVLVSAGVIAYLGPFTSTYRDACIEDWVGVCNSQPKITCSSHFSLTNCLGDPVKIQAWNIFGLPRDAFSIDNSVIVDNGRRWPLMIDPEGQANKWIKNMEKENAIAVVKLNDSDFMRRMENSVQFGVPVLLENVGEELDPSLESLLLKQTFKQGAVDMIKLGENIIEYSSDFRFYITTKLRNPHYLPEVAVKVSLLNFMITPEGLEDQLLGIVVAKEKPELEEARQELIVTTANNKRMLKEAEDRILATLAEAEGNILENETAIQTLDSSKAISDEIMQKQAVADETHKKIDLARMDYSPIARHSAILFSSITDLPNIDPMYQYSLSWFVNLYVNAIQDSNKSRILERRLRYIQEYLDYKLYSEVCRGLFEKHKLVFSLSLCARICFNKSKIVEKRIRYLIDYFTYSLYVSVCRSVFEKHKLLFSLLLCCKLMMAKDEIHLNEFLFFLTGGVGLENTVPNPAPQWLTSTSWDEICRLSDLSPFVGLKEHVAANTREWQKFYDSKAPQNTPLPPPWNNNLDQFRTLIILRCIRPDKVVPAVTNYVREKLGKKFVEPPQFDLAKSYEDSTSTAPLIFVLSPGADPTMALLRFAHDKGFGGTRFQSISLGQGQGPIAAKMIERAQMDGSWVLLQNCHLAVSWMPKMEKICEGFTVDNTVPTFRLWLTSYPSPNFPVTVLQNGVKITNEPPSGLRQNLLQSYLSDPLSDLNFFYGCPNNEATFEKLVYGLCFFHALVQERRHFGPIGWNIPYGFNESDLHISVRQLQIFINEYEQVPFEAINYLTGECNYGGRVTDERDRRCLLTILLDFYCPALITETKYKLPTNPNYFIPPKMEYHEYIEFIKNLPSVQTPEVFGLHENVDIMRQHSETKALLAATLLTITSIGSGGGSGQATAGSSDGQLNDIASDIIGKLPAPFDIDAASKRYPLVYQESMNTVLVQEMERYNNLTLTIRQSLLNLQKALSGLEVMSAELEQLVASLMVGRIPNVWAARSYPSLKPLGSYIIDLCERLAFFQRWYENSKPPTFWISGFFFTQAFLTGVLQNYARQYTIPIDLLVFDFDVQSVLNVETPPKEGTYINGLFADGFRWDYDRMKLGDQLPKVLNEVFPAIHLLPVPKNKSKMSTMEDSSCCFYMCPVYKTSERRGVLSTTGHSTNFVLPIFLPSQEHESFWIKRGAALLCQLDN</sequence>
<dbReference type="FunFam" id="3.20.180.20:FF:000003">
    <property type="entry name" value="Dynein heavy chain 12, axonemal"/>
    <property type="match status" value="1"/>
</dbReference>
<evidence type="ECO:0000259" key="17">
    <source>
        <dbReference type="Pfam" id="PF03028"/>
    </source>
</evidence>
<dbReference type="Gene3D" id="1.10.8.1220">
    <property type="match status" value="2"/>
</dbReference>
<dbReference type="InterPro" id="IPR041658">
    <property type="entry name" value="AAA_lid_11"/>
</dbReference>